<dbReference type="InterPro" id="IPR041577">
    <property type="entry name" value="RT_RNaseH_2"/>
</dbReference>
<feature type="domain" description="Reverse transcriptase/retrotransposon-derived protein RNase H-like" evidence="1">
    <location>
        <begin position="25"/>
        <end position="108"/>
    </location>
</feature>
<dbReference type="Proteomes" id="UP000257200">
    <property type="component" value="Unplaced"/>
</dbReference>
<evidence type="ECO:0000313" key="3">
    <source>
        <dbReference type="Proteomes" id="UP000257200"/>
    </source>
</evidence>
<dbReference type="InterPro" id="IPR043502">
    <property type="entry name" value="DNA/RNA_pol_sf"/>
</dbReference>
<dbReference type="SUPFAM" id="SSF56672">
    <property type="entry name" value="DNA/RNA polymerases"/>
    <property type="match status" value="1"/>
</dbReference>
<dbReference type="PANTHER" id="PTHR33064:SF37">
    <property type="entry name" value="RIBONUCLEASE H"/>
    <property type="match status" value="1"/>
</dbReference>
<organism evidence="2 3">
    <name type="scientific">Acanthochromis polyacanthus</name>
    <name type="common">spiny chromis</name>
    <dbReference type="NCBI Taxonomy" id="80966"/>
    <lineage>
        <taxon>Eukaryota</taxon>
        <taxon>Metazoa</taxon>
        <taxon>Chordata</taxon>
        <taxon>Craniata</taxon>
        <taxon>Vertebrata</taxon>
        <taxon>Euteleostomi</taxon>
        <taxon>Actinopterygii</taxon>
        <taxon>Neopterygii</taxon>
        <taxon>Teleostei</taxon>
        <taxon>Neoteleostei</taxon>
        <taxon>Acanthomorphata</taxon>
        <taxon>Ovalentaria</taxon>
        <taxon>Pomacentridae</taxon>
        <taxon>Acanthochromis</taxon>
    </lineage>
</organism>
<dbReference type="Ensembl" id="ENSAPOT00000032903.1">
    <property type="protein sequence ID" value="ENSAPOP00000030738.1"/>
    <property type="gene ID" value="ENSAPOG00000017522.1"/>
</dbReference>
<accession>A0A3Q1GJS7</accession>
<dbReference type="InterPro" id="IPR051320">
    <property type="entry name" value="Viral_Replic_Matur_Polypro"/>
</dbReference>
<reference evidence="2" key="1">
    <citation type="submission" date="2025-08" db="UniProtKB">
        <authorList>
            <consortium name="Ensembl"/>
        </authorList>
    </citation>
    <scope>IDENTIFICATION</scope>
</reference>
<dbReference type="STRING" id="80966.ENSAPOP00000030738"/>
<dbReference type="InParanoid" id="A0A3Q1GJS7"/>
<reference evidence="2" key="2">
    <citation type="submission" date="2025-09" db="UniProtKB">
        <authorList>
            <consortium name="Ensembl"/>
        </authorList>
    </citation>
    <scope>IDENTIFICATION</scope>
</reference>
<dbReference type="PANTHER" id="PTHR33064">
    <property type="entry name" value="POL PROTEIN"/>
    <property type="match status" value="1"/>
</dbReference>
<protein>
    <recommendedName>
        <fullName evidence="1">Reverse transcriptase/retrotransposon-derived protein RNase H-like domain-containing protein</fullName>
    </recommendedName>
</protein>
<evidence type="ECO:0000313" key="2">
    <source>
        <dbReference type="Ensembl" id="ENSAPOP00000030738.1"/>
    </source>
</evidence>
<proteinExistence type="predicted"/>
<keyword evidence="3" id="KW-1185">Reference proteome</keyword>
<evidence type="ECO:0000259" key="1">
    <source>
        <dbReference type="Pfam" id="PF17919"/>
    </source>
</evidence>
<dbReference type="Pfam" id="PF17919">
    <property type="entry name" value="RT_RNaseH_2"/>
    <property type="match status" value="1"/>
</dbReference>
<name>A0A3Q1GJS7_9TELE</name>
<sequence length="146" mass="16589">EEIEKQLHYVEIWLKEAQKRKTAEWTEQAEDAFKNLKLALQTDVVLAPPDYNESFDLFVDCRHGHITSILTQKHGDTPKPVAYYSKRLDNIAAGLSHCVQSCAAAALTVSTDKNHGGDKKTMARLLILSEVMDENYTLRRHNSDTF</sequence>
<dbReference type="GeneTree" id="ENSGT01030000235529"/>
<dbReference type="AlphaFoldDB" id="A0A3Q1GJS7"/>
<dbReference type="Gene3D" id="3.10.20.370">
    <property type="match status" value="1"/>
</dbReference>